<evidence type="ECO:0000313" key="6">
    <source>
        <dbReference type="EMBL" id="KAK6944149.1"/>
    </source>
</evidence>
<keyword evidence="7" id="KW-1185">Reference proteome</keyword>
<protein>
    <submittedName>
        <fullName evidence="6">Uncharacterized protein</fullName>
    </submittedName>
</protein>
<sequence>MSVQLGVLAACIVLFVPMGMAGWHLSRNKMLFFSCALFITLAVGVHLTPYFPSISNLVSSIAALKDRDSCISFLHNVIWDFKSSNLGDEIVSWRWGESEQVAPCEFQKLGRYDASDLLNGSWVVVAGDSQARLIALSLLNLVLDSQAMDSVKSDLFKRHSDYQITVDEIGMKLDFIWAPYVWNLTDLFLRFKEERVYPDVLVMGSGLWHMLHVTDASDYGHSVRLLKNSVLSFLPVSPELGNDGPMTGSVSIGSPHLFWLGMPMLLNAILNTEEKREKMTDKMLAAYEREIYDCKLWRQSGGPFLLLDIHSLSQKCGARCTDDGMHYYAVVYEAAIQLLTLKAIMHFSYSLLSFSQGSLMKAHITVPHINRGDFTEFDGDGYDVDFRGKLKFADGATSVAYQLAVYFLQDFASLSVVFKYGYQSFLAACWVSFGGAIAFNGLVALYSLALGSFSDASLIDTI</sequence>
<organism evidence="6 7">
    <name type="scientific">Dillenia turbinata</name>
    <dbReference type="NCBI Taxonomy" id="194707"/>
    <lineage>
        <taxon>Eukaryota</taxon>
        <taxon>Viridiplantae</taxon>
        <taxon>Streptophyta</taxon>
        <taxon>Embryophyta</taxon>
        <taxon>Tracheophyta</taxon>
        <taxon>Spermatophyta</taxon>
        <taxon>Magnoliopsida</taxon>
        <taxon>eudicotyledons</taxon>
        <taxon>Gunneridae</taxon>
        <taxon>Pentapetalae</taxon>
        <taxon>Dilleniales</taxon>
        <taxon>Dilleniaceae</taxon>
        <taxon>Dillenia</taxon>
    </lineage>
</organism>
<evidence type="ECO:0000256" key="5">
    <source>
        <dbReference type="SAM" id="Phobius"/>
    </source>
</evidence>
<gene>
    <name evidence="6" type="ORF">RJ641_025251</name>
</gene>
<name>A0AAN8W6J7_9MAGN</name>
<dbReference type="GO" id="GO:0005794">
    <property type="term" value="C:Golgi apparatus"/>
    <property type="evidence" value="ECO:0007669"/>
    <property type="project" value="UniProtKB-ARBA"/>
</dbReference>
<feature type="transmembrane region" description="Helical" evidence="5">
    <location>
        <begin position="31"/>
        <end position="51"/>
    </location>
</feature>
<evidence type="ECO:0000313" key="7">
    <source>
        <dbReference type="Proteomes" id="UP001370490"/>
    </source>
</evidence>
<keyword evidence="3 5" id="KW-1133">Transmembrane helix</keyword>
<dbReference type="PANTHER" id="PTHR13533">
    <property type="entry name" value="N-ACETYLNEURAMINATE 9-O-ACETYLTRANSFERASE"/>
    <property type="match status" value="1"/>
</dbReference>
<accession>A0AAN8W6J7</accession>
<dbReference type="GO" id="GO:0016020">
    <property type="term" value="C:membrane"/>
    <property type="evidence" value="ECO:0007669"/>
    <property type="project" value="UniProtKB-SubCell"/>
</dbReference>
<evidence type="ECO:0000256" key="4">
    <source>
        <dbReference type="ARBA" id="ARBA00023136"/>
    </source>
</evidence>
<evidence type="ECO:0000256" key="2">
    <source>
        <dbReference type="ARBA" id="ARBA00022692"/>
    </source>
</evidence>
<dbReference type="EMBL" id="JBAMMX010000003">
    <property type="protein sequence ID" value="KAK6944149.1"/>
    <property type="molecule type" value="Genomic_DNA"/>
</dbReference>
<dbReference type="Proteomes" id="UP001370490">
    <property type="component" value="Unassembled WGS sequence"/>
</dbReference>
<reference evidence="6 7" key="1">
    <citation type="submission" date="2023-12" db="EMBL/GenBank/DDBJ databases">
        <title>A high-quality genome assembly for Dillenia turbinata (Dilleniales).</title>
        <authorList>
            <person name="Chanderbali A."/>
        </authorList>
    </citation>
    <scope>NUCLEOTIDE SEQUENCE [LARGE SCALE GENOMIC DNA]</scope>
    <source>
        <strain evidence="6">LSX21</strain>
        <tissue evidence="6">Leaf</tissue>
    </source>
</reference>
<keyword evidence="4 5" id="KW-0472">Membrane</keyword>
<dbReference type="GO" id="GO:0045492">
    <property type="term" value="P:xylan biosynthetic process"/>
    <property type="evidence" value="ECO:0007669"/>
    <property type="project" value="TreeGrafter"/>
</dbReference>
<evidence type="ECO:0000256" key="1">
    <source>
        <dbReference type="ARBA" id="ARBA00004370"/>
    </source>
</evidence>
<keyword evidence="2 5" id="KW-0812">Transmembrane</keyword>
<dbReference type="AlphaFoldDB" id="A0AAN8W6J7"/>
<proteinExistence type="predicted"/>
<dbReference type="GO" id="GO:0016407">
    <property type="term" value="F:acetyltransferase activity"/>
    <property type="evidence" value="ECO:0007669"/>
    <property type="project" value="TreeGrafter"/>
</dbReference>
<feature type="transmembrane region" description="Helical" evidence="5">
    <location>
        <begin position="425"/>
        <end position="448"/>
    </location>
</feature>
<comment type="subcellular location">
    <subcellularLocation>
        <location evidence="1">Membrane</location>
    </subcellularLocation>
</comment>
<comment type="caution">
    <text evidence="6">The sequence shown here is derived from an EMBL/GenBank/DDBJ whole genome shotgun (WGS) entry which is preliminary data.</text>
</comment>
<dbReference type="PANTHER" id="PTHR13533:SF31">
    <property type="entry name" value="PROTEIN ALTERED XYLOGLUCAN 9"/>
    <property type="match status" value="1"/>
</dbReference>
<evidence type="ECO:0000256" key="3">
    <source>
        <dbReference type="ARBA" id="ARBA00022989"/>
    </source>
</evidence>